<keyword evidence="1" id="KW-0472">Membrane</keyword>
<evidence type="ECO:0000313" key="2">
    <source>
        <dbReference type="EMBL" id="PXW89451.1"/>
    </source>
</evidence>
<dbReference type="Proteomes" id="UP000247978">
    <property type="component" value="Unassembled WGS sequence"/>
</dbReference>
<protein>
    <submittedName>
        <fullName evidence="2">Uncharacterized protein DUF2569</fullName>
    </submittedName>
</protein>
<accession>A0A2V3W8Y2</accession>
<dbReference type="RefSeq" id="WP_110394173.1">
    <property type="nucleotide sequence ID" value="NZ_JBHUHB010000001.1"/>
</dbReference>
<dbReference type="EMBL" id="QJJQ01000002">
    <property type="protein sequence ID" value="PXW89451.1"/>
    <property type="molecule type" value="Genomic_DNA"/>
</dbReference>
<name>A0A2V3W8Y2_9BACI</name>
<gene>
    <name evidence="2" type="ORF">DFR56_102228</name>
</gene>
<keyword evidence="1" id="KW-1133">Transmembrane helix</keyword>
<keyword evidence="1" id="KW-0812">Transmembrane</keyword>
<sequence length="135" mass="15653">MSKNTTNNEPVFETNHPYAIISGWLIIPAIATVLTFIGSIIMVTFQKPSQLEGFDLFIYYTDLLFVPFLLIVFYTWIKRKKILPILMIVFFLLNSAWNLVYLANGYNIDLLNLGMSIIWIIYFIKSKRVKATFTA</sequence>
<dbReference type="OrthoDB" id="9155572at2"/>
<dbReference type="InterPro" id="IPR019690">
    <property type="entry name" value="DUF2569"/>
</dbReference>
<proteinExistence type="predicted"/>
<dbReference type="Pfam" id="PF10754">
    <property type="entry name" value="DUF2569"/>
    <property type="match status" value="1"/>
</dbReference>
<dbReference type="AlphaFoldDB" id="A0A2V3W8Y2"/>
<feature type="transmembrane region" description="Helical" evidence="1">
    <location>
        <begin position="21"/>
        <end position="45"/>
    </location>
</feature>
<evidence type="ECO:0000313" key="3">
    <source>
        <dbReference type="Proteomes" id="UP000247978"/>
    </source>
</evidence>
<comment type="caution">
    <text evidence="2">The sequence shown here is derived from an EMBL/GenBank/DDBJ whole genome shotgun (WGS) entry which is preliminary data.</text>
</comment>
<keyword evidence="3" id="KW-1185">Reference proteome</keyword>
<feature type="transmembrane region" description="Helical" evidence="1">
    <location>
        <begin position="82"/>
        <end position="100"/>
    </location>
</feature>
<feature type="transmembrane region" description="Helical" evidence="1">
    <location>
        <begin position="57"/>
        <end position="77"/>
    </location>
</feature>
<evidence type="ECO:0000256" key="1">
    <source>
        <dbReference type="SAM" id="Phobius"/>
    </source>
</evidence>
<feature type="transmembrane region" description="Helical" evidence="1">
    <location>
        <begin position="106"/>
        <end position="124"/>
    </location>
</feature>
<reference evidence="2 3" key="1">
    <citation type="submission" date="2018-05" db="EMBL/GenBank/DDBJ databases">
        <title>Genomic Encyclopedia of Type Strains, Phase IV (KMG-IV): sequencing the most valuable type-strain genomes for metagenomic binning, comparative biology and taxonomic classification.</title>
        <authorList>
            <person name="Goeker M."/>
        </authorList>
    </citation>
    <scope>NUCLEOTIDE SEQUENCE [LARGE SCALE GENOMIC DNA]</scope>
    <source>
        <strain evidence="2 3">DSM 28556</strain>
    </source>
</reference>
<organism evidence="2 3">
    <name type="scientific">Pseudogracilibacillus auburnensis</name>
    <dbReference type="NCBI Taxonomy" id="1494959"/>
    <lineage>
        <taxon>Bacteria</taxon>
        <taxon>Bacillati</taxon>
        <taxon>Bacillota</taxon>
        <taxon>Bacilli</taxon>
        <taxon>Bacillales</taxon>
        <taxon>Bacillaceae</taxon>
        <taxon>Pseudogracilibacillus</taxon>
    </lineage>
</organism>